<dbReference type="PANTHER" id="PTHR17453:SF0">
    <property type="entry name" value="SIGNAL RECOGNITION PARTICLE 19 KDA PROTEIN"/>
    <property type="match status" value="1"/>
</dbReference>
<dbReference type="InterPro" id="IPR002778">
    <property type="entry name" value="Signal_recog_particle_SRP19"/>
</dbReference>
<sequence>MPGIPVGGQEGRDFWCGGRGDAARPTVVTAGSAVAAVIMAAAATTSPADKERFICIYPAYLNNKKTIAEGRRIPIDKKNKMYPREWNRDVQYRGRVRIQLKQDDGNPCLPQFPTRKSVMLYAAETIPKLKTRTQKMGGSEQSLQQGEGGKKGKGKKKK</sequence>
<dbReference type="GO" id="GO:0006617">
    <property type="term" value="P:SRP-dependent cotranslational protein targeting to membrane, signal sequence recognition"/>
    <property type="evidence" value="ECO:0007669"/>
    <property type="project" value="TreeGrafter"/>
</dbReference>
<proteinExistence type="inferred from homology"/>
<comment type="subcellular location">
    <subcellularLocation>
        <location evidence="1">Cytoplasm</location>
    </subcellularLocation>
</comment>
<evidence type="ECO:0000256" key="3">
    <source>
        <dbReference type="ARBA" id="ARBA00022490"/>
    </source>
</evidence>
<dbReference type="PANTHER" id="PTHR17453">
    <property type="entry name" value="SIGNAL RECOGNITION PARTICLE 19 KD PROTEIN"/>
    <property type="match status" value="1"/>
</dbReference>
<dbReference type="Pfam" id="PF01922">
    <property type="entry name" value="SRP19"/>
    <property type="match status" value="1"/>
</dbReference>
<name>A0A8B9SB80_APTOW</name>
<dbReference type="InterPro" id="IPR036521">
    <property type="entry name" value="SRP19-like_sf"/>
</dbReference>
<dbReference type="GO" id="GO:0008312">
    <property type="term" value="F:7S RNA binding"/>
    <property type="evidence" value="ECO:0007669"/>
    <property type="project" value="InterPro"/>
</dbReference>
<evidence type="ECO:0000313" key="10">
    <source>
        <dbReference type="Proteomes" id="UP000694424"/>
    </source>
</evidence>
<evidence type="ECO:0000256" key="4">
    <source>
        <dbReference type="ARBA" id="ARBA00023135"/>
    </source>
</evidence>
<dbReference type="Ensembl" id="ENSAOWT00000023375.1">
    <property type="protein sequence ID" value="ENSAOWP00000020629.1"/>
    <property type="gene ID" value="ENSAOWG00000013953.1"/>
</dbReference>
<evidence type="ECO:0000256" key="2">
    <source>
        <dbReference type="ARBA" id="ARBA00008910"/>
    </source>
</evidence>
<comment type="function">
    <text evidence="7">Component of the signal recognition particle (SRP) complex, a ribonucleoprotein complex that mediates the cotranslational targeting of secretory and membrane proteins to the endoplasmic reticulum (ER). Binds directly to 7SL RNA. Mediates binding of SRP54 to the SRP complex.</text>
</comment>
<evidence type="ECO:0000313" key="9">
    <source>
        <dbReference type="Ensembl" id="ENSAOWP00000020629.1"/>
    </source>
</evidence>
<protein>
    <recommendedName>
        <fullName evidence="6">Signal recognition particle 19 kDa protein</fullName>
    </recommendedName>
</protein>
<organism evidence="9 10">
    <name type="scientific">Apteryx owenii</name>
    <name type="common">Little spotted kiwi</name>
    <dbReference type="NCBI Taxonomy" id="8824"/>
    <lineage>
        <taxon>Eukaryota</taxon>
        <taxon>Metazoa</taxon>
        <taxon>Chordata</taxon>
        <taxon>Craniata</taxon>
        <taxon>Vertebrata</taxon>
        <taxon>Euteleostomi</taxon>
        <taxon>Archelosauria</taxon>
        <taxon>Archosauria</taxon>
        <taxon>Dinosauria</taxon>
        <taxon>Saurischia</taxon>
        <taxon>Theropoda</taxon>
        <taxon>Coelurosauria</taxon>
        <taxon>Aves</taxon>
        <taxon>Palaeognathae</taxon>
        <taxon>Apterygiformes</taxon>
        <taxon>Apterygidae</taxon>
        <taxon>Apteryx</taxon>
    </lineage>
</organism>
<accession>A0A8B9SB80</accession>
<keyword evidence="4" id="KW-0733">Signal recognition particle</keyword>
<keyword evidence="3" id="KW-0963">Cytoplasm</keyword>
<reference evidence="9" key="2">
    <citation type="submission" date="2025-09" db="UniProtKB">
        <authorList>
            <consortium name="Ensembl"/>
        </authorList>
    </citation>
    <scope>IDENTIFICATION</scope>
</reference>
<reference evidence="9" key="1">
    <citation type="submission" date="2025-08" db="UniProtKB">
        <authorList>
            <consortium name="Ensembl"/>
        </authorList>
    </citation>
    <scope>IDENTIFICATION</scope>
</reference>
<evidence type="ECO:0000256" key="6">
    <source>
        <dbReference type="ARBA" id="ARBA00033772"/>
    </source>
</evidence>
<dbReference type="AlphaFoldDB" id="A0A8B9SB80"/>
<dbReference type="GO" id="GO:0005786">
    <property type="term" value="C:signal recognition particle, endoplasmic reticulum targeting"/>
    <property type="evidence" value="ECO:0007669"/>
    <property type="project" value="UniProtKB-KW"/>
</dbReference>
<comment type="similarity">
    <text evidence="2">Belongs to the SRP19 family.</text>
</comment>
<feature type="region of interest" description="Disordered" evidence="8">
    <location>
        <begin position="129"/>
        <end position="158"/>
    </location>
</feature>
<keyword evidence="5" id="KW-0687">Ribonucleoprotein</keyword>
<evidence type="ECO:0000256" key="8">
    <source>
        <dbReference type="SAM" id="MobiDB-lite"/>
    </source>
</evidence>
<dbReference type="SUPFAM" id="SSF69695">
    <property type="entry name" value="SRP19"/>
    <property type="match status" value="1"/>
</dbReference>
<evidence type="ECO:0000256" key="1">
    <source>
        <dbReference type="ARBA" id="ARBA00004496"/>
    </source>
</evidence>
<dbReference type="Gene3D" id="3.30.56.30">
    <property type="entry name" value="Signal recognition particle, SRP19-like subunit"/>
    <property type="match status" value="2"/>
</dbReference>
<evidence type="ECO:0000256" key="7">
    <source>
        <dbReference type="ARBA" id="ARBA00045518"/>
    </source>
</evidence>
<evidence type="ECO:0000256" key="5">
    <source>
        <dbReference type="ARBA" id="ARBA00023274"/>
    </source>
</evidence>
<dbReference type="FunFam" id="3.30.56.30:FF:000005">
    <property type="entry name" value="signal recognition particle 19 kDa protein-like isoform X2"/>
    <property type="match status" value="1"/>
</dbReference>
<keyword evidence="10" id="KW-1185">Reference proteome</keyword>
<dbReference type="Proteomes" id="UP000694424">
    <property type="component" value="Unplaced"/>
</dbReference>